<dbReference type="EMBL" id="UINC01181896">
    <property type="protein sequence ID" value="SVD91827.1"/>
    <property type="molecule type" value="Genomic_DNA"/>
</dbReference>
<dbReference type="AlphaFoldDB" id="A0A382Z8I4"/>
<proteinExistence type="predicted"/>
<evidence type="ECO:0008006" key="2">
    <source>
        <dbReference type="Google" id="ProtNLM"/>
    </source>
</evidence>
<name>A0A382Z8I4_9ZZZZ</name>
<gene>
    <name evidence="1" type="ORF">METZ01_LOCUS444681</name>
</gene>
<protein>
    <recommendedName>
        <fullName evidence="2">Pyruvate phosphate dikinase AMP/ATP-binding domain-containing protein</fullName>
    </recommendedName>
</protein>
<accession>A0A382Z8I4</accession>
<reference evidence="1" key="1">
    <citation type="submission" date="2018-05" db="EMBL/GenBank/DDBJ databases">
        <authorList>
            <person name="Lanie J.A."/>
            <person name="Ng W.-L."/>
            <person name="Kazmierczak K.M."/>
            <person name="Andrzejewski T.M."/>
            <person name="Davidsen T.M."/>
            <person name="Wayne K.J."/>
            <person name="Tettelin H."/>
            <person name="Glass J.I."/>
            <person name="Rusch D."/>
            <person name="Podicherti R."/>
            <person name="Tsui H.-C.T."/>
            <person name="Winkler M.E."/>
        </authorList>
    </citation>
    <scope>NUCLEOTIDE SEQUENCE</scope>
</reference>
<sequence>PWLGIPVNWRQISQAKVIIEVGRDDMPVDPSFGSHFFQNITSLHVAYFTIDPKRKQDRLNLDWISQDSLVKSGTYVDWYRLESPFVTTLNGMTGLGMIQKPEEKKPEIMDEEESSGI</sequence>
<feature type="non-terminal residue" evidence="1">
    <location>
        <position position="1"/>
    </location>
</feature>
<evidence type="ECO:0000313" key="1">
    <source>
        <dbReference type="EMBL" id="SVD91827.1"/>
    </source>
</evidence>
<organism evidence="1">
    <name type="scientific">marine metagenome</name>
    <dbReference type="NCBI Taxonomy" id="408172"/>
    <lineage>
        <taxon>unclassified sequences</taxon>
        <taxon>metagenomes</taxon>
        <taxon>ecological metagenomes</taxon>
    </lineage>
</organism>